<dbReference type="InterPro" id="IPR009057">
    <property type="entry name" value="Homeodomain-like_sf"/>
</dbReference>
<feature type="compositionally biased region" description="Gly residues" evidence="6">
    <location>
        <begin position="887"/>
        <end position="897"/>
    </location>
</feature>
<dbReference type="InterPro" id="IPR001356">
    <property type="entry name" value="HD"/>
</dbReference>
<dbReference type="CDD" id="cd00086">
    <property type="entry name" value="homeodomain"/>
    <property type="match status" value="1"/>
</dbReference>
<feature type="compositionally biased region" description="Low complexity" evidence="6">
    <location>
        <begin position="875"/>
        <end position="886"/>
    </location>
</feature>
<evidence type="ECO:0000259" key="7">
    <source>
        <dbReference type="PROSITE" id="PS50071"/>
    </source>
</evidence>
<keyword evidence="3 5" id="KW-0539">Nucleus</keyword>
<dbReference type="SMART" id="SM00389">
    <property type="entry name" value="HOX"/>
    <property type="match status" value="1"/>
</dbReference>
<feature type="compositionally biased region" description="Basic and acidic residues" evidence="6">
    <location>
        <begin position="334"/>
        <end position="347"/>
    </location>
</feature>
<feature type="compositionally biased region" description="Polar residues" evidence="6">
    <location>
        <begin position="604"/>
        <end position="630"/>
    </location>
</feature>
<evidence type="ECO:0000256" key="4">
    <source>
        <dbReference type="PROSITE-ProRule" id="PRU00042"/>
    </source>
</evidence>
<feature type="compositionally biased region" description="Basic residues" evidence="6">
    <location>
        <begin position="73"/>
        <end position="83"/>
    </location>
</feature>
<feature type="compositionally biased region" description="Low complexity" evidence="6">
    <location>
        <begin position="654"/>
        <end position="665"/>
    </location>
</feature>
<dbReference type="InterPro" id="IPR050224">
    <property type="entry name" value="TALE_homeobox"/>
</dbReference>
<feature type="compositionally biased region" description="Low complexity" evidence="6">
    <location>
        <begin position="632"/>
        <end position="643"/>
    </location>
</feature>
<keyword evidence="2 5" id="KW-0371">Homeobox</keyword>
<organism evidence="9 10">
    <name type="scientific">Fasciola hepatica</name>
    <name type="common">Liver fluke</name>
    <dbReference type="NCBI Taxonomy" id="6192"/>
    <lineage>
        <taxon>Eukaryota</taxon>
        <taxon>Metazoa</taxon>
        <taxon>Spiralia</taxon>
        <taxon>Lophotrochozoa</taxon>
        <taxon>Platyhelminthes</taxon>
        <taxon>Trematoda</taxon>
        <taxon>Digenea</taxon>
        <taxon>Plagiorchiida</taxon>
        <taxon>Echinostomata</taxon>
        <taxon>Echinostomatoidea</taxon>
        <taxon>Fasciolidae</taxon>
        <taxon>Fasciola</taxon>
    </lineage>
</organism>
<dbReference type="InterPro" id="IPR008422">
    <property type="entry name" value="KN_HD"/>
</dbReference>
<dbReference type="EMBL" id="JXXN02000562">
    <property type="protein sequence ID" value="THD26987.1"/>
    <property type="molecule type" value="Genomic_DNA"/>
</dbReference>
<evidence type="ECO:0000313" key="9">
    <source>
        <dbReference type="EMBL" id="THD26987.1"/>
    </source>
</evidence>
<comment type="caution">
    <text evidence="9">The sequence shown here is derived from an EMBL/GenBank/DDBJ whole genome shotgun (WGS) entry which is preliminary data.</text>
</comment>
<feature type="compositionally biased region" description="Basic and acidic residues" evidence="6">
    <location>
        <begin position="1011"/>
        <end position="1024"/>
    </location>
</feature>
<feature type="region of interest" description="Disordered" evidence="6">
    <location>
        <begin position="971"/>
        <end position="1171"/>
    </location>
</feature>
<gene>
    <name evidence="9" type="ORF">D915_002210</name>
</gene>
<feature type="compositionally biased region" description="Acidic residues" evidence="6">
    <location>
        <begin position="988"/>
        <end position="1010"/>
    </location>
</feature>
<dbReference type="Gene3D" id="3.30.160.60">
    <property type="entry name" value="Classic Zinc Finger"/>
    <property type="match status" value="1"/>
</dbReference>
<evidence type="ECO:0000313" key="10">
    <source>
        <dbReference type="Proteomes" id="UP000230066"/>
    </source>
</evidence>
<dbReference type="PROSITE" id="PS50157">
    <property type="entry name" value="ZINC_FINGER_C2H2_2"/>
    <property type="match status" value="1"/>
</dbReference>
<feature type="domain" description="Homeobox" evidence="7">
    <location>
        <begin position="1208"/>
        <end position="1245"/>
    </location>
</feature>
<evidence type="ECO:0000256" key="5">
    <source>
        <dbReference type="PROSITE-ProRule" id="PRU00108"/>
    </source>
</evidence>
<feature type="region of interest" description="Disordered" evidence="6">
    <location>
        <begin position="73"/>
        <end position="140"/>
    </location>
</feature>
<feature type="compositionally biased region" description="Polar residues" evidence="6">
    <location>
        <begin position="580"/>
        <end position="595"/>
    </location>
</feature>
<feature type="region of interest" description="Disordered" evidence="6">
    <location>
        <begin position="329"/>
        <end position="359"/>
    </location>
</feature>
<sequence length="1467" mass="153946">MGLLPQLNVMDVLILHCPLCAYHTHWLTQLETHFTRQHTSQTVDFMLYQCSKCHKISSSKSFLVEHLDLYHPARPHQPHRKRVSSNNTGDSGEPENVMPILENGHAGSHESSDTSDQDGDKEPAEVDDESTTHGSPDCENYTAITTNLEDVTAQCLRQRGQGKRMQTAFAKTLFVGQLCGQPSIGDQTNTVGTKKSSPMLGMQHQCLFCTYATHNTGLLSEHYARHGIRQLQLPKELVSDAVDCESDLLEENIPAKTAPDSTNPMSKSNGPSPVIADFRSNPLAAMDELTKFVTAGSNKKNVPIAFMTPVLSATKVKRDFAIIDRKNTSLPLPSRKDSGASFERRPGENNPSHELFDHSPNLGIAVRRRKRHASCEATLHSSSTHKRFLEDVDKTTPSVFVARDLLASLGKELPALQSTYPQTAQMSAANHIPGFPTSCGFDGPESSVGSFPVGALPSPVSFGLHPDPNYLRQLSCDMPFNAAYMNPLFLSALMSGGCWPFTSFVTGGPNCSAPSTGGSGGAVGNCTVSGTGPAGSRTGDNESDPTNSMNGCQLDQLSGSFITNSQRPLSRSTFPPILSPASNAISPGAQGTSHGKSLKPHSTILASSNGSVHGGMISTSHNATNESLMTHVSGPSQQSSVSPTNQPTRRSPPASSSSSLSSTSSLAKTSTLTTAASATNSISSLSNSSATQGLIPKSLFGYPPFVSAQQAPSPKCNTLLSQQLSFPVQLNLLGSTGTLSDPNQSALANALSAWCTQQAEAAAGLLPYPHVPSNQFLPMINQTLIENHPEVTTATTTTASMVPSAGNTVGGINVNTSSIMTTLLNSTSSAEHSGTKQTGTFTPEAAFSLARLNEFAQLNLTSGFPMDSTCSDLNSVTGGTNGSNSGNLGGSGIGDSGGSSAVTQKSSSQNSRLNSLIPSNYFSLPTSISIDHSASAVGSIAGAHPSSSSLAAMMAAAAAAVAGMCGTGRLDPNTQGTASTIQHRSIGEDDGLPDDERSDEDGDEEDGEVDEFVKEMLLHSERQNPGEADEDNKCIRPGSARPASRTSAEVNMLHGSRAQGNGTPEKEAHSEQNSPSNTEGHRSHTRQHGDRGLGSGGIGNNGNSSSPNANSTESRRSGLGFLSGNGKDPHDSLSMPAGIGAIRSSPFGESSLMESDNKCCPTTSTSNSGTGVGPGGLFSIRRAVGLSRTNLPFPARKRLFGWLVDHLREPYPSEEEKMMLAMETGLSRTTVNNWFINARRRYVKPLMQGRLVLQSGVFKTVSSESCTPMSPPSPTNTSGFSAVHTPAVASPFSTPKTNHPSSPLTENAVNMTRDRPGSRRAPTSQFSSPFNTAVFTSPSTPTPPLVCDSNSLQSSAVSGSAFHSSLFQSTPSVLNVSKSGSTDALSAMAVAAAAAAAFARAGITTTGPDPRTFPSTFSNVLASNSALAQLGHHSDSSANVDSHSMDTMGALSSKTILCTKQEKIVGD</sequence>
<name>A0A4E0RXZ5_FASHE</name>
<keyword evidence="4" id="KW-0863">Zinc-finger</keyword>
<dbReference type="Pfam" id="PF05920">
    <property type="entry name" value="Homeobox_KN"/>
    <property type="match status" value="1"/>
</dbReference>
<dbReference type="Proteomes" id="UP000230066">
    <property type="component" value="Unassembled WGS sequence"/>
</dbReference>
<dbReference type="SMART" id="SM00355">
    <property type="entry name" value="ZnF_C2H2"/>
    <property type="match status" value="3"/>
</dbReference>
<evidence type="ECO:0000256" key="3">
    <source>
        <dbReference type="ARBA" id="ARBA00023242"/>
    </source>
</evidence>
<feature type="compositionally biased region" description="Polar residues" evidence="6">
    <location>
        <begin position="901"/>
        <end position="915"/>
    </location>
</feature>
<feature type="compositionally biased region" description="Polar residues" evidence="6">
    <location>
        <begin position="544"/>
        <end position="573"/>
    </location>
</feature>
<keyword evidence="4" id="KW-0479">Metal-binding</keyword>
<dbReference type="Gene3D" id="1.10.10.60">
    <property type="entry name" value="Homeodomain-like"/>
    <property type="match status" value="1"/>
</dbReference>
<protein>
    <submittedName>
        <fullName evidence="9">Homeobox protein meis protein</fullName>
    </submittedName>
</protein>
<dbReference type="GO" id="GO:0003677">
    <property type="term" value="F:DNA binding"/>
    <property type="evidence" value="ECO:0007669"/>
    <property type="project" value="UniProtKB-UniRule"/>
</dbReference>
<feature type="compositionally biased region" description="Polar residues" evidence="6">
    <location>
        <begin position="972"/>
        <end position="983"/>
    </location>
</feature>
<dbReference type="InterPro" id="IPR013087">
    <property type="entry name" value="Znf_C2H2_type"/>
</dbReference>
<dbReference type="PROSITE" id="PS50071">
    <property type="entry name" value="HOMEOBOX_2"/>
    <property type="match status" value="1"/>
</dbReference>
<dbReference type="SUPFAM" id="SSF46689">
    <property type="entry name" value="Homeodomain-like"/>
    <property type="match status" value="1"/>
</dbReference>
<feature type="domain" description="C2H2-type" evidence="8">
    <location>
        <begin position="48"/>
        <end position="75"/>
    </location>
</feature>
<feature type="compositionally biased region" description="Basic and acidic residues" evidence="6">
    <location>
        <begin position="107"/>
        <end position="124"/>
    </location>
</feature>
<keyword evidence="1 5" id="KW-0238">DNA-binding</keyword>
<evidence type="ECO:0000259" key="8">
    <source>
        <dbReference type="PROSITE" id="PS50157"/>
    </source>
</evidence>
<dbReference type="GO" id="GO:0005634">
    <property type="term" value="C:nucleus"/>
    <property type="evidence" value="ECO:0007669"/>
    <property type="project" value="UniProtKB-SubCell"/>
</dbReference>
<reference evidence="9" key="1">
    <citation type="submission" date="2019-03" db="EMBL/GenBank/DDBJ databases">
        <title>Improved annotation for the trematode Fasciola hepatica.</title>
        <authorList>
            <person name="Choi Y.-J."/>
            <person name="Martin J."/>
            <person name="Mitreva M."/>
        </authorList>
    </citation>
    <scope>NUCLEOTIDE SEQUENCE [LARGE SCALE GENOMIC DNA]</scope>
</reference>
<dbReference type="PANTHER" id="PTHR11850">
    <property type="entry name" value="HOMEOBOX PROTEIN TRANSCRIPTION FACTORS"/>
    <property type="match status" value="1"/>
</dbReference>
<evidence type="ECO:0000256" key="1">
    <source>
        <dbReference type="ARBA" id="ARBA00023125"/>
    </source>
</evidence>
<feature type="region of interest" description="Disordered" evidence="6">
    <location>
        <begin position="528"/>
        <end position="665"/>
    </location>
</feature>
<evidence type="ECO:0000256" key="2">
    <source>
        <dbReference type="ARBA" id="ARBA00023155"/>
    </source>
</evidence>
<comment type="subcellular location">
    <subcellularLocation>
        <location evidence="5">Nucleus</location>
    </subcellularLocation>
</comment>
<proteinExistence type="predicted"/>
<dbReference type="GO" id="GO:0008270">
    <property type="term" value="F:zinc ion binding"/>
    <property type="evidence" value="ECO:0007669"/>
    <property type="project" value="UniProtKB-KW"/>
</dbReference>
<evidence type="ECO:0000256" key="6">
    <source>
        <dbReference type="SAM" id="MobiDB-lite"/>
    </source>
</evidence>
<feature type="compositionally biased region" description="Basic and acidic residues" evidence="6">
    <location>
        <begin position="1079"/>
        <end position="1091"/>
    </location>
</feature>
<accession>A0A4E0RXZ5</accession>
<keyword evidence="4" id="KW-0862">Zinc</keyword>
<feature type="compositionally biased region" description="Low complexity" evidence="6">
    <location>
        <begin position="1101"/>
        <end position="1111"/>
    </location>
</feature>
<keyword evidence="10" id="KW-1185">Reference proteome</keyword>
<feature type="region of interest" description="Disordered" evidence="6">
    <location>
        <begin position="875"/>
        <end position="915"/>
    </location>
</feature>
<feature type="DNA-binding region" description="Homeobox" evidence="5">
    <location>
        <begin position="1210"/>
        <end position="1246"/>
    </location>
</feature>
<dbReference type="GO" id="GO:0006355">
    <property type="term" value="P:regulation of DNA-templated transcription"/>
    <property type="evidence" value="ECO:0007669"/>
    <property type="project" value="InterPro"/>
</dbReference>